<dbReference type="NCBIfam" id="NF006625">
    <property type="entry name" value="PRK09194.1"/>
    <property type="match status" value="1"/>
</dbReference>
<dbReference type="SUPFAM" id="SSF55681">
    <property type="entry name" value="Class II aaRS and biotin synthetases"/>
    <property type="match status" value="1"/>
</dbReference>
<name>A0A1G7YR31_9BACI</name>
<keyword evidence="13" id="KW-1185">Reference proteome</keyword>
<dbReference type="PRINTS" id="PR01046">
    <property type="entry name" value="TRNASYNTHPRO"/>
</dbReference>
<keyword evidence="6 10" id="KW-0067">ATP-binding</keyword>
<dbReference type="PROSITE" id="PS50862">
    <property type="entry name" value="AA_TRNA_LIGASE_II"/>
    <property type="match status" value="1"/>
</dbReference>
<keyword evidence="5 10" id="KW-0547">Nucleotide-binding</keyword>
<dbReference type="InterPro" id="IPR023717">
    <property type="entry name" value="Pro-tRNA-Synthase_IIa_type1"/>
</dbReference>
<evidence type="ECO:0000313" key="12">
    <source>
        <dbReference type="EMBL" id="SDG99032.1"/>
    </source>
</evidence>
<dbReference type="GO" id="GO:0140096">
    <property type="term" value="F:catalytic activity, acting on a protein"/>
    <property type="evidence" value="ECO:0007669"/>
    <property type="project" value="UniProtKB-ARBA"/>
</dbReference>
<dbReference type="CDD" id="cd00861">
    <property type="entry name" value="ProRS_anticodon_short"/>
    <property type="match status" value="1"/>
</dbReference>
<comment type="subcellular location">
    <subcellularLocation>
        <location evidence="1 10">Cytoplasm</location>
    </subcellularLocation>
</comment>
<keyword evidence="8 10" id="KW-0030">Aminoacyl-tRNA synthetase</keyword>
<keyword evidence="7 10" id="KW-0648">Protein biosynthesis</keyword>
<dbReference type="GO" id="GO:0002161">
    <property type="term" value="F:aminoacyl-tRNA deacylase activity"/>
    <property type="evidence" value="ECO:0007669"/>
    <property type="project" value="InterPro"/>
</dbReference>
<dbReference type="GO" id="GO:0016740">
    <property type="term" value="F:transferase activity"/>
    <property type="evidence" value="ECO:0007669"/>
    <property type="project" value="UniProtKB-ARBA"/>
</dbReference>
<evidence type="ECO:0000256" key="4">
    <source>
        <dbReference type="ARBA" id="ARBA00022598"/>
    </source>
</evidence>
<dbReference type="SUPFAM" id="SSF52954">
    <property type="entry name" value="Class II aaRS ABD-related"/>
    <property type="match status" value="1"/>
</dbReference>
<accession>A0A1G7YR31</accession>
<dbReference type="Gene3D" id="3.90.960.10">
    <property type="entry name" value="YbaK/aminoacyl-tRNA synthetase-associated domain"/>
    <property type="match status" value="1"/>
</dbReference>
<dbReference type="EC" id="6.1.1.15" evidence="10"/>
<dbReference type="GO" id="GO:0005524">
    <property type="term" value="F:ATP binding"/>
    <property type="evidence" value="ECO:0007669"/>
    <property type="project" value="UniProtKB-UniRule"/>
</dbReference>
<dbReference type="InterPro" id="IPR036621">
    <property type="entry name" value="Anticodon-bd_dom_sf"/>
</dbReference>
<dbReference type="GO" id="GO:0004827">
    <property type="term" value="F:proline-tRNA ligase activity"/>
    <property type="evidence" value="ECO:0007669"/>
    <property type="project" value="UniProtKB-UniRule"/>
</dbReference>
<evidence type="ECO:0000256" key="1">
    <source>
        <dbReference type="ARBA" id="ARBA00004496"/>
    </source>
</evidence>
<comment type="catalytic activity">
    <reaction evidence="9 10">
        <text>tRNA(Pro) + L-proline + ATP = L-prolyl-tRNA(Pro) + AMP + diphosphate</text>
        <dbReference type="Rhea" id="RHEA:14305"/>
        <dbReference type="Rhea" id="RHEA-COMP:9700"/>
        <dbReference type="Rhea" id="RHEA-COMP:9702"/>
        <dbReference type="ChEBI" id="CHEBI:30616"/>
        <dbReference type="ChEBI" id="CHEBI:33019"/>
        <dbReference type="ChEBI" id="CHEBI:60039"/>
        <dbReference type="ChEBI" id="CHEBI:78442"/>
        <dbReference type="ChEBI" id="CHEBI:78532"/>
        <dbReference type="ChEBI" id="CHEBI:456215"/>
        <dbReference type="EC" id="6.1.1.15"/>
    </reaction>
</comment>
<dbReference type="InterPro" id="IPR036754">
    <property type="entry name" value="YbaK/aa-tRNA-synt-asso_dom_sf"/>
</dbReference>
<dbReference type="InterPro" id="IPR033730">
    <property type="entry name" value="ProRS_core_prok"/>
</dbReference>
<evidence type="ECO:0000256" key="9">
    <source>
        <dbReference type="ARBA" id="ARBA00047671"/>
    </source>
</evidence>
<dbReference type="Gene3D" id="3.30.930.10">
    <property type="entry name" value="Bira Bifunctional Protein, Domain 2"/>
    <property type="match status" value="2"/>
</dbReference>
<dbReference type="InterPro" id="IPR002314">
    <property type="entry name" value="aa-tRNA-synt_IIb"/>
</dbReference>
<dbReference type="RefSeq" id="WP_091270434.1">
    <property type="nucleotide sequence ID" value="NZ_FNDK01000001.1"/>
</dbReference>
<dbReference type="InterPro" id="IPR045864">
    <property type="entry name" value="aa-tRNA-synth_II/BPL/LPL"/>
</dbReference>
<evidence type="ECO:0000256" key="8">
    <source>
        <dbReference type="ARBA" id="ARBA00023146"/>
    </source>
</evidence>
<evidence type="ECO:0000256" key="7">
    <source>
        <dbReference type="ARBA" id="ARBA00022917"/>
    </source>
</evidence>
<dbReference type="PANTHER" id="PTHR42753:SF2">
    <property type="entry name" value="PROLINE--TRNA LIGASE"/>
    <property type="match status" value="1"/>
</dbReference>
<dbReference type="InterPro" id="IPR002316">
    <property type="entry name" value="Pro-tRNA-ligase_IIa"/>
</dbReference>
<dbReference type="AlphaFoldDB" id="A0A1G7YR31"/>
<evidence type="ECO:0000256" key="3">
    <source>
        <dbReference type="ARBA" id="ARBA00022490"/>
    </source>
</evidence>
<dbReference type="InterPro" id="IPR007214">
    <property type="entry name" value="YbaK/aa-tRNA-synth-assoc-dom"/>
</dbReference>
<dbReference type="HAMAP" id="MF_01569">
    <property type="entry name" value="Pro_tRNA_synth_type1"/>
    <property type="match status" value="1"/>
</dbReference>
<keyword evidence="3 10" id="KW-0963">Cytoplasm</keyword>
<comment type="domain">
    <text evidence="10">Consists of three domains: the N-terminal catalytic domain, the editing domain and the C-terminal anticodon-binding domain.</text>
</comment>
<dbReference type="Pfam" id="PF04073">
    <property type="entry name" value="tRNA_edit"/>
    <property type="match status" value="1"/>
</dbReference>
<dbReference type="FunFam" id="3.30.930.10:FF:000062">
    <property type="entry name" value="Proline--tRNA ligase"/>
    <property type="match status" value="1"/>
</dbReference>
<sequence length="570" mass="64114">MRQQLFFSPTMREIPQGADIPSHQLMLRAGLVRQTASGIYSYLPLGKKVLRNVEEIIREEMDNAGAQELLMPAIQPTELWEESGRLNNYGPELMRLKDRHERDFVLGPTHEEVITSLVRDNVNSYKKLPMNLYQIQTKYRDERRPRFGVLRSREFMMKDAYSFDTDKEGLDKNYQAMFNAYTNIFSRCCLDFRAVKADAGAIGGKGGTHEFMVLSDVGEDTIAYSGASDYAANVEIADLPDMYEKAEAPKETMEDIHTPNMRTIEELTQGLQINSDRLLKSLLFLVDDKPILVVCRGDHEINEIKVSNAFEAEDVRLAEDKEVFDIMGVETGFIGPVNVPEEVTVVCDFAVKSVVSGVCGANKKDKHYQNVHPERDFSVTSYGDFRLVQEGDPSPDGKGTIQFAKGIEVGHVFKLGTKYSEALGAVYLDENGRSQPMIMGCYGIGVSRTIAAIVEQHHDDNGLIWPKSIAPFDVHVLVLNTKQEEQVNLGESLYESLKKAGYNVLIDDRKERAGVKFKDADLLGLPIRVTCGKRAAEGIVEVKTRRDGNMEEVHVDELDSYLTTLYQQIQ</sequence>
<dbReference type="Pfam" id="PF00587">
    <property type="entry name" value="tRNA-synt_2b"/>
    <property type="match status" value="1"/>
</dbReference>
<organism evidence="12 13">
    <name type="scientific">Alteribacillus persepolensis</name>
    <dbReference type="NCBI Taxonomy" id="568899"/>
    <lineage>
        <taxon>Bacteria</taxon>
        <taxon>Bacillati</taxon>
        <taxon>Bacillota</taxon>
        <taxon>Bacilli</taxon>
        <taxon>Bacillales</taxon>
        <taxon>Bacillaceae</taxon>
        <taxon>Alteribacillus</taxon>
    </lineage>
</organism>
<comment type="similarity">
    <text evidence="10">Belongs to the class-II aminoacyl-tRNA synthetase family. ProS type 1 subfamily.</text>
</comment>
<dbReference type="SUPFAM" id="SSF55826">
    <property type="entry name" value="YbaK/ProRS associated domain"/>
    <property type="match status" value="1"/>
</dbReference>
<dbReference type="Gene3D" id="3.40.50.800">
    <property type="entry name" value="Anticodon-binding domain"/>
    <property type="match status" value="1"/>
</dbReference>
<dbReference type="InterPro" id="IPR004154">
    <property type="entry name" value="Anticodon-bd"/>
</dbReference>
<dbReference type="InterPro" id="IPR044140">
    <property type="entry name" value="ProRS_anticodon_short"/>
</dbReference>
<dbReference type="FunFam" id="3.30.930.10:FF:000043">
    <property type="entry name" value="Proline--tRNA ligase"/>
    <property type="match status" value="1"/>
</dbReference>
<dbReference type="Proteomes" id="UP000199163">
    <property type="component" value="Unassembled WGS sequence"/>
</dbReference>
<feature type="domain" description="Aminoacyl-transfer RNA synthetases class-II family profile" evidence="11">
    <location>
        <begin position="33"/>
        <end position="466"/>
    </location>
</feature>
<proteinExistence type="inferred from homology"/>
<protein>
    <recommendedName>
        <fullName evidence="10">Proline--tRNA ligase</fullName>
        <ecNumber evidence="10">6.1.1.15</ecNumber>
    </recommendedName>
    <alternativeName>
        <fullName evidence="10">Prolyl-tRNA synthetase</fullName>
        <shortName evidence="10">ProRS</shortName>
    </alternativeName>
</protein>
<dbReference type="CDD" id="cd00779">
    <property type="entry name" value="ProRS_core_prok"/>
    <property type="match status" value="1"/>
</dbReference>
<evidence type="ECO:0000256" key="5">
    <source>
        <dbReference type="ARBA" id="ARBA00022741"/>
    </source>
</evidence>
<keyword evidence="4 10" id="KW-0436">Ligase</keyword>
<dbReference type="GO" id="GO:0006433">
    <property type="term" value="P:prolyl-tRNA aminoacylation"/>
    <property type="evidence" value="ECO:0007669"/>
    <property type="project" value="UniProtKB-UniRule"/>
</dbReference>
<dbReference type="GO" id="GO:0005829">
    <property type="term" value="C:cytosol"/>
    <property type="evidence" value="ECO:0007669"/>
    <property type="project" value="TreeGrafter"/>
</dbReference>
<dbReference type="OrthoDB" id="9809052at2"/>
<evidence type="ECO:0000313" key="13">
    <source>
        <dbReference type="Proteomes" id="UP000199163"/>
    </source>
</evidence>
<dbReference type="CDD" id="cd04334">
    <property type="entry name" value="ProRS-INS"/>
    <property type="match status" value="1"/>
</dbReference>
<gene>
    <name evidence="10" type="primary">proS</name>
    <name evidence="12" type="ORF">SAMN05192534_101246</name>
</gene>
<evidence type="ECO:0000256" key="6">
    <source>
        <dbReference type="ARBA" id="ARBA00022840"/>
    </source>
</evidence>
<dbReference type="PANTHER" id="PTHR42753">
    <property type="entry name" value="MITOCHONDRIAL RIBOSOME PROTEIN L39/PROLYL-TRNA LIGASE FAMILY MEMBER"/>
    <property type="match status" value="1"/>
</dbReference>
<dbReference type="InterPro" id="IPR006195">
    <property type="entry name" value="aa-tRNA-synth_II"/>
</dbReference>
<dbReference type="PIRSF" id="PIRSF001535">
    <property type="entry name" value="ProRS_1"/>
    <property type="match status" value="1"/>
</dbReference>
<comment type="function">
    <text evidence="10">Catalyzes the attachment of proline to tRNA(Pro) in a two-step reaction: proline is first activated by ATP to form Pro-AMP and then transferred to the acceptor end of tRNA(Pro). As ProRS can inadvertently accommodate and process non-cognate amino acids such as alanine and cysteine, to avoid such errors it has two additional distinct editing activities against alanine. One activity is designated as 'pretransfer' editing and involves the tRNA(Pro)-independent hydrolysis of activated Ala-AMP. The other activity is designated 'posttransfer' editing and involves deacylation of mischarged Ala-tRNA(Pro). The misacylated Cys-tRNA(Pro) is not edited by ProRS.</text>
</comment>
<dbReference type="STRING" id="568899.SAMN05192534_101246"/>
<dbReference type="EMBL" id="FNDK01000001">
    <property type="protein sequence ID" value="SDG99032.1"/>
    <property type="molecule type" value="Genomic_DNA"/>
</dbReference>
<dbReference type="Pfam" id="PF03129">
    <property type="entry name" value="HGTP_anticodon"/>
    <property type="match status" value="1"/>
</dbReference>
<dbReference type="NCBIfam" id="TIGR00409">
    <property type="entry name" value="proS_fam_II"/>
    <property type="match status" value="1"/>
</dbReference>
<comment type="subunit">
    <text evidence="2 10">Homodimer.</text>
</comment>
<evidence type="ECO:0000259" key="11">
    <source>
        <dbReference type="PROSITE" id="PS50862"/>
    </source>
</evidence>
<dbReference type="FunFam" id="3.40.50.800:FF:000011">
    <property type="entry name" value="Proline--tRNA ligase"/>
    <property type="match status" value="1"/>
</dbReference>
<reference evidence="12 13" key="1">
    <citation type="submission" date="2016-10" db="EMBL/GenBank/DDBJ databases">
        <authorList>
            <person name="de Groot N.N."/>
        </authorList>
    </citation>
    <scope>NUCLEOTIDE SEQUENCE [LARGE SCALE GENOMIC DNA]</scope>
    <source>
        <strain evidence="12 13">DSM 21632</strain>
    </source>
</reference>
<evidence type="ECO:0000256" key="10">
    <source>
        <dbReference type="HAMAP-Rule" id="MF_01569"/>
    </source>
</evidence>
<evidence type="ECO:0000256" key="2">
    <source>
        <dbReference type="ARBA" id="ARBA00011738"/>
    </source>
</evidence>
<dbReference type="InterPro" id="IPR050062">
    <property type="entry name" value="Pro-tRNA_synthetase"/>
</dbReference>
<dbReference type="InterPro" id="IPR004500">
    <property type="entry name" value="Pro-tRNA-synth_IIa_bac-type"/>
</dbReference>